<dbReference type="EMBL" id="NRRV01000037">
    <property type="protein sequence ID" value="MBK1632014.1"/>
    <property type="molecule type" value="Genomic_DNA"/>
</dbReference>
<keyword evidence="7" id="KW-0812">Transmembrane</keyword>
<dbReference type="Proteomes" id="UP000748752">
    <property type="component" value="Unassembled WGS sequence"/>
</dbReference>
<gene>
    <name evidence="10" type="ORF">CKO31_14965</name>
</gene>
<keyword evidence="6" id="KW-0175">Coiled coil</keyword>
<dbReference type="CDD" id="cd17546">
    <property type="entry name" value="REC_hyHK_CKI1_RcsC-like"/>
    <property type="match status" value="1"/>
</dbReference>
<keyword evidence="11" id="KW-1185">Reference proteome</keyword>
<evidence type="ECO:0000256" key="5">
    <source>
        <dbReference type="PROSITE-ProRule" id="PRU00169"/>
    </source>
</evidence>
<dbReference type="Pfam" id="PF02518">
    <property type="entry name" value="HATPase_c"/>
    <property type="match status" value="1"/>
</dbReference>
<keyword evidence="4" id="KW-0902">Two-component regulatory system</keyword>
<feature type="modified residue" description="4-aspartylphosphate" evidence="5">
    <location>
        <position position="663"/>
    </location>
</feature>
<dbReference type="InterPro" id="IPR036890">
    <property type="entry name" value="HATPase_C_sf"/>
</dbReference>
<keyword evidence="3 5" id="KW-0597">Phosphoprotein</keyword>
<dbReference type="GO" id="GO:0016301">
    <property type="term" value="F:kinase activity"/>
    <property type="evidence" value="ECO:0007669"/>
    <property type="project" value="UniProtKB-KW"/>
</dbReference>
<feature type="transmembrane region" description="Helical" evidence="7">
    <location>
        <begin position="97"/>
        <end position="114"/>
    </location>
</feature>
<dbReference type="InterPro" id="IPR004358">
    <property type="entry name" value="Sig_transdc_His_kin-like_C"/>
</dbReference>
<feature type="transmembrane region" description="Helical" evidence="7">
    <location>
        <begin position="7"/>
        <end position="28"/>
    </location>
</feature>
<dbReference type="InterPro" id="IPR005467">
    <property type="entry name" value="His_kinase_dom"/>
</dbReference>
<dbReference type="CDD" id="cd00082">
    <property type="entry name" value="HisKA"/>
    <property type="match status" value="1"/>
</dbReference>
<dbReference type="SUPFAM" id="SSF47384">
    <property type="entry name" value="Homodimeric domain of signal transducing histidine kinase"/>
    <property type="match status" value="1"/>
</dbReference>
<sequence>MLYSQAPTGLVVSAVNGGIVATAVAYFYPSPLVLPWLGALLAVLLLRALLVLWHRRRRLALTTGAWSALFTAGAAATGLAWGLSAYVLPWPGFTDEVFLSFVIAGMAAGAIPSLSPCLSSYTLYLIGALLPLGLRMALIGGELALTFGVLVAIFGVFMLLTARAHHRTVRRALELRYANADLVADLTEESEQVRALNARLREEVEERRRIAEELAAAKEQAESASVAKSEFVANMSHEIRTPMNGVLGMIELLGQSDLDGRQRGFVEVARTSSESLLTVINAILDFSKIEAGKLDLESVPFDVRALAEDVTALFTANVQHAEFELTCFVPPELPTRVFGDQTRLRQILSNLMGNAVKFTERGEVALRVREIEQAEGWVRLELEVRDSGIGMTAEQQARLFEPFRQADGSMTRRFGGSGLGLAITKRLTRLMGGDIEVESALGQGTVFRVRLPFELQPVGAEGPGGAGLDGRRALVVDDNDTNRKILKHYLHGWGMDCVLASDADTALAALRAAAEAGDHFDLALLDLAMPGLDGDALARAIHAESSWRELPLLLLSSAAVAEPQAGADPCAMRVAKPIRYGVLRDALYQVLYGATPAYAKAPPVATSRPPLTGRVLLVEDNPVNQQVALSMLGKAGLSADLADNGEAALARLAKGGWDLVLMDVQMPVLDGLSATRALREREQAQGGPRVPVIAMTANAMERDRETCLEAGMDDYIAKPFKSDVLYNTLARWLPAADG</sequence>
<comment type="catalytic activity">
    <reaction evidence="1">
        <text>ATP + protein L-histidine = ADP + protein N-phospho-L-histidine.</text>
        <dbReference type="EC" id="2.7.13.3"/>
    </reaction>
</comment>
<dbReference type="SUPFAM" id="SSF55874">
    <property type="entry name" value="ATPase domain of HSP90 chaperone/DNA topoisomerase II/histidine kinase"/>
    <property type="match status" value="1"/>
</dbReference>
<feature type="domain" description="Histidine kinase" evidence="8">
    <location>
        <begin position="234"/>
        <end position="455"/>
    </location>
</feature>
<feature type="transmembrane region" description="Helical" evidence="7">
    <location>
        <begin position="34"/>
        <end position="53"/>
    </location>
</feature>
<dbReference type="CDD" id="cd00156">
    <property type="entry name" value="REC"/>
    <property type="match status" value="1"/>
</dbReference>
<dbReference type="InterPro" id="IPR036097">
    <property type="entry name" value="HisK_dim/P_sf"/>
</dbReference>
<keyword evidence="10" id="KW-0808">Transferase</keyword>
<evidence type="ECO:0000256" key="7">
    <source>
        <dbReference type="SAM" id="Phobius"/>
    </source>
</evidence>
<comment type="caution">
    <text evidence="10">The sequence shown here is derived from an EMBL/GenBank/DDBJ whole genome shotgun (WGS) entry which is preliminary data.</text>
</comment>
<proteinExistence type="predicted"/>
<dbReference type="SMART" id="SM00387">
    <property type="entry name" value="HATPase_c"/>
    <property type="match status" value="1"/>
</dbReference>
<dbReference type="Pfam" id="PF00072">
    <property type="entry name" value="Response_reg"/>
    <property type="match status" value="2"/>
</dbReference>
<evidence type="ECO:0000313" key="11">
    <source>
        <dbReference type="Proteomes" id="UP000748752"/>
    </source>
</evidence>
<dbReference type="SMART" id="SM00448">
    <property type="entry name" value="REC"/>
    <property type="match status" value="2"/>
</dbReference>
<reference evidence="10 11" key="1">
    <citation type="journal article" date="2020" name="Microorganisms">
        <title>Osmotic Adaptation and Compatible Solute Biosynthesis of Phototrophic Bacteria as Revealed from Genome Analyses.</title>
        <authorList>
            <person name="Imhoff J.F."/>
            <person name="Rahn T."/>
            <person name="Kunzel S."/>
            <person name="Keller A."/>
            <person name="Neulinger S.C."/>
        </authorList>
    </citation>
    <scope>NUCLEOTIDE SEQUENCE [LARGE SCALE GENOMIC DNA]</scope>
    <source>
        <strain evidence="10 11">DSM 6210</strain>
    </source>
</reference>
<feature type="transmembrane region" description="Helical" evidence="7">
    <location>
        <begin position="144"/>
        <end position="162"/>
    </location>
</feature>
<dbReference type="InterPro" id="IPR003661">
    <property type="entry name" value="HisK_dim/P_dom"/>
</dbReference>
<keyword evidence="10" id="KW-0418">Kinase</keyword>
<dbReference type="InterPro" id="IPR001789">
    <property type="entry name" value="Sig_transdc_resp-reg_receiver"/>
</dbReference>
<evidence type="ECO:0000259" key="8">
    <source>
        <dbReference type="PROSITE" id="PS50109"/>
    </source>
</evidence>
<dbReference type="InterPro" id="IPR011006">
    <property type="entry name" value="CheY-like_superfamily"/>
</dbReference>
<dbReference type="CDD" id="cd16922">
    <property type="entry name" value="HATPase_EvgS-ArcB-TorS-like"/>
    <property type="match status" value="1"/>
</dbReference>
<dbReference type="Gene3D" id="3.30.565.10">
    <property type="entry name" value="Histidine kinase-like ATPase, C-terminal domain"/>
    <property type="match status" value="1"/>
</dbReference>
<feature type="domain" description="Response regulatory" evidence="9">
    <location>
        <begin position="472"/>
        <end position="591"/>
    </location>
</feature>
<evidence type="ECO:0000256" key="3">
    <source>
        <dbReference type="ARBA" id="ARBA00022553"/>
    </source>
</evidence>
<name>A0ABS1CJB4_9GAMM</name>
<feature type="transmembrane region" description="Helical" evidence="7">
    <location>
        <begin position="65"/>
        <end position="85"/>
    </location>
</feature>
<feature type="modified residue" description="4-aspartylphosphate" evidence="5">
    <location>
        <position position="526"/>
    </location>
</feature>
<dbReference type="InterPro" id="IPR003594">
    <property type="entry name" value="HATPase_dom"/>
</dbReference>
<dbReference type="PRINTS" id="PR00344">
    <property type="entry name" value="BCTRLSENSOR"/>
</dbReference>
<evidence type="ECO:0000256" key="1">
    <source>
        <dbReference type="ARBA" id="ARBA00000085"/>
    </source>
</evidence>
<protein>
    <recommendedName>
        <fullName evidence="2">histidine kinase</fullName>
        <ecNumber evidence="2">2.7.13.3</ecNumber>
    </recommendedName>
</protein>
<dbReference type="PANTHER" id="PTHR45339:SF1">
    <property type="entry name" value="HYBRID SIGNAL TRANSDUCTION HISTIDINE KINASE J"/>
    <property type="match status" value="1"/>
</dbReference>
<dbReference type="SMART" id="SM00388">
    <property type="entry name" value="HisKA"/>
    <property type="match status" value="1"/>
</dbReference>
<organism evidence="10 11">
    <name type="scientific">Thiohalocapsa halophila</name>
    <dbReference type="NCBI Taxonomy" id="69359"/>
    <lineage>
        <taxon>Bacteria</taxon>
        <taxon>Pseudomonadati</taxon>
        <taxon>Pseudomonadota</taxon>
        <taxon>Gammaproteobacteria</taxon>
        <taxon>Chromatiales</taxon>
        <taxon>Chromatiaceae</taxon>
        <taxon>Thiohalocapsa</taxon>
    </lineage>
</organism>
<evidence type="ECO:0000256" key="4">
    <source>
        <dbReference type="ARBA" id="ARBA00023012"/>
    </source>
</evidence>
<feature type="domain" description="Response regulatory" evidence="9">
    <location>
        <begin position="614"/>
        <end position="733"/>
    </location>
</feature>
<accession>A0ABS1CJB4</accession>
<keyword evidence="7" id="KW-0472">Membrane</keyword>
<evidence type="ECO:0000256" key="2">
    <source>
        <dbReference type="ARBA" id="ARBA00012438"/>
    </source>
</evidence>
<dbReference type="PROSITE" id="PS50109">
    <property type="entry name" value="HIS_KIN"/>
    <property type="match status" value="1"/>
</dbReference>
<dbReference type="PANTHER" id="PTHR45339">
    <property type="entry name" value="HYBRID SIGNAL TRANSDUCTION HISTIDINE KINASE J"/>
    <property type="match status" value="1"/>
</dbReference>
<keyword evidence="7" id="KW-1133">Transmembrane helix</keyword>
<evidence type="ECO:0000313" key="10">
    <source>
        <dbReference type="EMBL" id="MBK1632014.1"/>
    </source>
</evidence>
<feature type="coiled-coil region" evidence="6">
    <location>
        <begin position="179"/>
        <end position="227"/>
    </location>
</feature>
<dbReference type="Gene3D" id="1.10.287.130">
    <property type="match status" value="1"/>
</dbReference>
<dbReference type="EC" id="2.7.13.3" evidence="2"/>
<dbReference type="PROSITE" id="PS50110">
    <property type="entry name" value="RESPONSE_REGULATORY"/>
    <property type="match status" value="2"/>
</dbReference>
<evidence type="ECO:0000256" key="6">
    <source>
        <dbReference type="SAM" id="Coils"/>
    </source>
</evidence>
<evidence type="ECO:0000259" key="9">
    <source>
        <dbReference type="PROSITE" id="PS50110"/>
    </source>
</evidence>
<dbReference type="SUPFAM" id="SSF52172">
    <property type="entry name" value="CheY-like"/>
    <property type="match status" value="2"/>
</dbReference>
<dbReference type="Gene3D" id="3.40.50.2300">
    <property type="match status" value="2"/>
</dbReference>
<dbReference type="Pfam" id="PF00512">
    <property type="entry name" value="HisKA"/>
    <property type="match status" value="1"/>
</dbReference>